<dbReference type="EMBL" id="CAADFN010000004">
    <property type="protein sequence ID" value="VFK13749.1"/>
    <property type="molecule type" value="Genomic_DNA"/>
</dbReference>
<protein>
    <submittedName>
        <fullName evidence="1">Uncharacterized protein</fullName>
    </submittedName>
</protein>
<organism evidence="1">
    <name type="scientific">Candidatus Kentrum sp. LFY</name>
    <dbReference type="NCBI Taxonomy" id="2126342"/>
    <lineage>
        <taxon>Bacteria</taxon>
        <taxon>Pseudomonadati</taxon>
        <taxon>Pseudomonadota</taxon>
        <taxon>Gammaproteobacteria</taxon>
        <taxon>Candidatus Kentrum</taxon>
    </lineage>
</organism>
<proteinExistence type="predicted"/>
<reference evidence="1" key="1">
    <citation type="submission" date="2019-02" db="EMBL/GenBank/DDBJ databases">
        <authorList>
            <person name="Gruber-Vodicka R. H."/>
            <person name="Seah K. B. B."/>
        </authorList>
    </citation>
    <scope>NUCLEOTIDE SEQUENCE</scope>
    <source>
        <strain evidence="1">BECK_BY7</strain>
    </source>
</reference>
<gene>
    <name evidence="1" type="ORF">BECKLFY1418C_GA0070996_100435</name>
</gene>
<accession>A0A450W9N2</accession>
<evidence type="ECO:0000313" key="1">
    <source>
        <dbReference type="EMBL" id="VFK13749.1"/>
    </source>
</evidence>
<dbReference type="AlphaFoldDB" id="A0A450W9N2"/>
<name>A0A450W9N2_9GAMM</name>
<sequence>MNKGRFPCTARIRLSKTYSVKYNAPRQLERWIDFWASEAERAMICSFPVQFHDWIGSYKAPISLYRYRVMRCRLEHKPRQVNQDGLSPVWNSI</sequence>